<dbReference type="EMBL" id="AKGD01000004">
    <property type="protein sequence ID" value="EIT68235.1"/>
    <property type="molecule type" value="Genomic_DNA"/>
</dbReference>
<sequence>MSLQADYFDGRSARRHRVTLATVAGEVRFSGEAERQAPLAQVRISERLGTAPRTLSFADGAHLEVRDHAAFDRWLAETGYRERRVDLLQRSWLTTGLSVLLIAAFAFAAYRWGLPFAADKVAERMPASALRLMSEQTLKLLDRHLLEDSQLPVQRQSELREQFEALADDGDDGDVRAVIEFRRSPELGANALALPDGRMVLLDELVELADNDEQILAVLAHELGHVRHRHSVRLLVQSTAVAAVLAWWIGDFSSVIAAAPAALMQARFSRELEADADHYAAARLKAHAISPVRLAEMLEKLQAQQAQQARLRARKAEQKSDEPSASAGKEAPQEPQQEASKPADEGSDDAQALMQYLASHPATQERVRVLREMR</sequence>
<keyword evidence="8" id="KW-0472">Membrane</keyword>
<name>I8T2S5_9GAMM</name>
<dbReference type="OrthoDB" id="9810445at2"/>
<evidence type="ECO:0000313" key="11">
    <source>
        <dbReference type="EMBL" id="EIT68235.1"/>
    </source>
</evidence>
<comment type="similarity">
    <text evidence="6">Belongs to the peptidase M48 family.</text>
</comment>
<keyword evidence="12" id="KW-1185">Reference proteome</keyword>
<proteinExistence type="inferred from homology"/>
<dbReference type="PANTHER" id="PTHR22726:SF1">
    <property type="entry name" value="METALLOENDOPEPTIDASE OMA1, MITOCHONDRIAL"/>
    <property type="match status" value="1"/>
</dbReference>
<reference evidence="11 12" key="1">
    <citation type="journal article" date="2012" name="J. Bacteriol.">
        <title>Genome Sequence of n-Alkane-Degrading Hydrocarboniphaga effusa Strain AP103T (ATCC BAA-332T).</title>
        <authorList>
            <person name="Chang H.K."/>
            <person name="Zylstra G.J."/>
            <person name="Chae J.C."/>
        </authorList>
    </citation>
    <scope>NUCLEOTIDE SEQUENCE [LARGE SCALE GENOMIC DNA]</scope>
    <source>
        <strain evidence="11 12">AP103</strain>
    </source>
</reference>
<dbReference type="Proteomes" id="UP000003704">
    <property type="component" value="Unassembled WGS sequence"/>
</dbReference>
<evidence type="ECO:0000259" key="10">
    <source>
        <dbReference type="Pfam" id="PF23368"/>
    </source>
</evidence>
<accession>I8T2S5</accession>
<protein>
    <submittedName>
        <fullName evidence="11">Uncharacterized protein</fullName>
    </submittedName>
</protein>
<keyword evidence="2" id="KW-0479">Metal-binding</keyword>
<evidence type="ECO:0000259" key="9">
    <source>
        <dbReference type="Pfam" id="PF01435"/>
    </source>
</evidence>
<feature type="compositionally biased region" description="Basic and acidic residues" evidence="7">
    <location>
        <begin position="363"/>
        <end position="374"/>
    </location>
</feature>
<keyword evidence="8" id="KW-1133">Transmembrane helix</keyword>
<feature type="domain" description="DUF7092" evidence="10">
    <location>
        <begin position="3"/>
        <end position="77"/>
    </location>
</feature>
<dbReference type="Pfam" id="PF23368">
    <property type="entry name" value="DUF7092"/>
    <property type="match status" value="1"/>
</dbReference>
<evidence type="ECO:0000256" key="8">
    <source>
        <dbReference type="SAM" id="Phobius"/>
    </source>
</evidence>
<dbReference type="CDD" id="cd07332">
    <property type="entry name" value="M48C_Oma1_like"/>
    <property type="match status" value="1"/>
</dbReference>
<keyword evidence="4 6" id="KW-0862">Zinc</keyword>
<dbReference type="RefSeq" id="WP_007187605.1">
    <property type="nucleotide sequence ID" value="NZ_AKGD01000004.1"/>
</dbReference>
<evidence type="ECO:0000256" key="2">
    <source>
        <dbReference type="ARBA" id="ARBA00022723"/>
    </source>
</evidence>
<dbReference type="GO" id="GO:0051603">
    <property type="term" value="P:proteolysis involved in protein catabolic process"/>
    <property type="evidence" value="ECO:0007669"/>
    <property type="project" value="TreeGrafter"/>
</dbReference>
<comment type="cofactor">
    <cofactor evidence="6">
        <name>Zn(2+)</name>
        <dbReference type="ChEBI" id="CHEBI:29105"/>
    </cofactor>
    <text evidence="6">Binds 1 zinc ion per subunit.</text>
</comment>
<dbReference type="GO" id="GO:0016020">
    <property type="term" value="C:membrane"/>
    <property type="evidence" value="ECO:0007669"/>
    <property type="project" value="TreeGrafter"/>
</dbReference>
<keyword evidence="5 6" id="KW-0482">Metalloprotease</keyword>
<dbReference type="InterPro" id="IPR051156">
    <property type="entry name" value="Mito/Outer_Membr_Metalloprot"/>
</dbReference>
<dbReference type="Gene3D" id="3.30.2010.10">
    <property type="entry name" value="Metalloproteases ('zincins'), catalytic domain"/>
    <property type="match status" value="1"/>
</dbReference>
<dbReference type="GO" id="GO:0004222">
    <property type="term" value="F:metalloendopeptidase activity"/>
    <property type="evidence" value="ECO:0007669"/>
    <property type="project" value="InterPro"/>
</dbReference>
<evidence type="ECO:0000256" key="5">
    <source>
        <dbReference type="ARBA" id="ARBA00023049"/>
    </source>
</evidence>
<evidence type="ECO:0000256" key="6">
    <source>
        <dbReference type="RuleBase" id="RU003983"/>
    </source>
</evidence>
<keyword evidence="1 6" id="KW-0645">Protease</keyword>
<feature type="region of interest" description="Disordered" evidence="7">
    <location>
        <begin position="308"/>
        <end position="374"/>
    </location>
</feature>
<dbReference type="InterPro" id="IPR055518">
    <property type="entry name" value="DUF7092"/>
</dbReference>
<feature type="domain" description="Peptidase M48" evidence="9">
    <location>
        <begin position="154"/>
        <end position="373"/>
    </location>
</feature>
<dbReference type="Pfam" id="PF01435">
    <property type="entry name" value="Peptidase_M48"/>
    <property type="match status" value="1"/>
</dbReference>
<evidence type="ECO:0000256" key="7">
    <source>
        <dbReference type="SAM" id="MobiDB-lite"/>
    </source>
</evidence>
<evidence type="ECO:0000313" key="12">
    <source>
        <dbReference type="Proteomes" id="UP000003704"/>
    </source>
</evidence>
<comment type="caution">
    <text evidence="11">The sequence shown here is derived from an EMBL/GenBank/DDBJ whole genome shotgun (WGS) entry which is preliminary data.</text>
</comment>
<evidence type="ECO:0000256" key="4">
    <source>
        <dbReference type="ARBA" id="ARBA00022833"/>
    </source>
</evidence>
<evidence type="ECO:0000256" key="1">
    <source>
        <dbReference type="ARBA" id="ARBA00022670"/>
    </source>
</evidence>
<keyword evidence="3 6" id="KW-0378">Hydrolase</keyword>
<dbReference type="AlphaFoldDB" id="I8T2S5"/>
<organism evidence="11 12">
    <name type="scientific">Hydrocarboniphaga effusa AP103</name>
    <dbReference type="NCBI Taxonomy" id="1172194"/>
    <lineage>
        <taxon>Bacteria</taxon>
        <taxon>Pseudomonadati</taxon>
        <taxon>Pseudomonadota</taxon>
        <taxon>Gammaproteobacteria</taxon>
        <taxon>Nevskiales</taxon>
        <taxon>Nevskiaceae</taxon>
        <taxon>Hydrocarboniphaga</taxon>
    </lineage>
</organism>
<gene>
    <name evidence="11" type="ORF">WQQ_46700</name>
</gene>
<dbReference type="GO" id="GO:0046872">
    <property type="term" value="F:metal ion binding"/>
    <property type="evidence" value="ECO:0007669"/>
    <property type="project" value="UniProtKB-KW"/>
</dbReference>
<feature type="transmembrane region" description="Helical" evidence="8">
    <location>
        <begin position="91"/>
        <end position="110"/>
    </location>
</feature>
<dbReference type="STRING" id="1172194.WQQ_46700"/>
<dbReference type="PANTHER" id="PTHR22726">
    <property type="entry name" value="METALLOENDOPEPTIDASE OMA1"/>
    <property type="match status" value="1"/>
</dbReference>
<dbReference type="InterPro" id="IPR001915">
    <property type="entry name" value="Peptidase_M48"/>
</dbReference>
<keyword evidence="8" id="KW-0812">Transmembrane</keyword>
<evidence type="ECO:0000256" key="3">
    <source>
        <dbReference type="ARBA" id="ARBA00022801"/>
    </source>
</evidence>